<dbReference type="PANTHER" id="PTHR19854:SF1">
    <property type="entry name" value="GUANINE NUCLEOTIDE-BINDING PROTEIN SUBUNIT BETA-LIKE PROTEIN 1"/>
    <property type="match status" value="1"/>
</dbReference>
<dbReference type="Gene3D" id="2.130.10.10">
    <property type="entry name" value="YVTN repeat-like/Quinoprotein amine dehydrogenase"/>
    <property type="match status" value="1"/>
</dbReference>
<feature type="repeat" description="WD" evidence="3">
    <location>
        <begin position="582"/>
        <end position="623"/>
    </location>
</feature>
<dbReference type="Pfam" id="PF13325">
    <property type="entry name" value="MCRS_N"/>
    <property type="match status" value="1"/>
</dbReference>
<keyword evidence="1 3" id="KW-0853">WD repeat</keyword>
<dbReference type="InterPro" id="IPR001680">
    <property type="entry name" value="WD40_rpt"/>
</dbReference>
<protein>
    <submittedName>
        <fullName evidence="6">Uncharacterized protein</fullName>
    </submittedName>
</protein>
<dbReference type="SMART" id="SM00320">
    <property type="entry name" value="WD40"/>
    <property type="match status" value="5"/>
</dbReference>
<dbReference type="Pfam" id="PF08719">
    <property type="entry name" value="NADAR"/>
    <property type="match status" value="1"/>
</dbReference>
<dbReference type="InterPro" id="IPR012816">
    <property type="entry name" value="NADAR"/>
</dbReference>
<dbReference type="AlphaFoldDB" id="A0A819Y8C7"/>
<dbReference type="PANTHER" id="PTHR19854">
    <property type="entry name" value="TRANSDUCIN BETA-LIKE 3"/>
    <property type="match status" value="1"/>
</dbReference>
<dbReference type="PROSITE" id="PS50294">
    <property type="entry name" value="WD_REPEATS_REGION"/>
    <property type="match status" value="1"/>
</dbReference>
<dbReference type="InterPro" id="IPR011047">
    <property type="entry name" value="Quinoprotein_ADH-like_sf"/>
</dbReference>
<feature type="domain" description="Microspherule protein N-terminal" evidence="5">
    <location>
        <begin position="34"/>
        <end position="179"/>
    </location>
</feature>
<name>A0A819Y8C7_9BILA</name>
<dbReference type="SUPFAM" id="SSF143990">
    <property type="entry name" value="YbiA-like"/>
    <property type="match status" value="1"/>
</dbReference>
<dbReference type="PROSITE" id="PS50082">
    <property type="entry name" value="WD_REPEATS_2"/>
    <property type="match status" value="2"/>
</dbReference>
<proteinExistence type="predicted"/>
<evidence type="ECO:0000259" key="4">
    <source>
        <dbReference type="Pfam" id="PF08719"/>
    </source>
</evidence>
<gene>
    <name evidence="6" type="ORF">HFQ381_LOCUS4043</name>
</gene>
<evidence type="ECO:0000313" key="6">
    <source>
        <dbReference type="EMBL" id="CAF4145832.1"/>
    </source>
</evidence>
<dbReference type="Gene3D" id="1.10.357.40">
    <property type="entry name" value="YbiA-like"/>
    <property type="match status" value="1"/>
</dbReference>
<evidence type="ECO:0000256" key="3">
    <source>
        <dbReference type="PROSITE-ProRule" id="PRU00221"/>
    </source>
</evidence>
<dbReference type="Proteomes" id="UP000663851">
    <property type="component" value="Unassembled WGS sequence"/>
</dbReference>
<dbReference type="Pfam" id="PF00400">
    <property type="entry name" value="WD40"/>
    <property type="match status" value="2"/>
</dbReference>
<organism evidence="6 7">
    <name type="scientific">Rotaria socialis</name>
    <dbReference type="NCBI Taxonomy" id="392032"/>
    <lineage>
        <taxon>Eukaryota</taxon>
        <taxon>Metazoa</taxon>
        <taxon>Spiralia</taxon>
        <taxon>Gnathifera</taxon>
        <taxon>Rotifera</taxon>
        <taxon>Eurotatoria</taxon>
        <taxon>Bdelloidea</taxon>
        <taxon>Philodinida</taxon>
        <taxon>Philodinidae</taxon>
        <taxon>Rotaria</taxon>
    </lineage>
</organism>
<dbReference type="EMBL" id="CAJOBO010000154">
    <property type="protein sequence ID" value="CAF4145832.1"/>
    <property type="molecule type" value="Genomic_DNA"/>
</dbReference>
<comment type="caution">
    <text evidence="6">The sequence shown here is derived from an EMBL/GenBank/DDBJ whole genome shotgun (WGS) entry which is preliminary data.</text>
</comment>
<sequence>MATSMNDENQEQTNSGNKSLEAAVHNTAIQMGCWTAADDYLLITSIMHLCDLERVHQRVKFSMPFTLENIQDRWQCLLYDASISKMIVSKVQQLSMSQIETLHIPLNEDEEQLLASIPSSTIPTLVDDEIDTCLSKNSPKFWANRTIDELREYWLEMRQQGLLIDQQETNNSEETQTLQELAFSRKLSQLLAPFEFELLSRDKEQFANKTDPPHAILYVNNRLYCMYTEELKFGTSFPDRQFDISFDNSTKIHIQGLIVYKLESFYIINNGDNAFRVNNALLNPNEASPLGTRAVINNMDRKRAPLPPPLPSFVLRSFASGVTCVKYDLRDSLRLYVAEQEGSVYLYNLRTRQPILTLPDAHTSTILGLSQLIDRNKLVTFSKDGFVKIWNDNGQCEWNYQTHHCSFSNCDIISPNLILAPIGNNNSTIAAFDYQCANPIVKKFTPLSTDINNGMVMKLRVYDNRLLFVVYESGSLNVFDILTTKQLDAYQITSDHEPVTAMDVVCDTCICGTTKSDLISIDFSSSSSKLQPTPTFRHIDLPNAGTSFIRCRPDDGKLIAAAGWDSRVRLFRRETGKQLAMLDLHRQQVNSIDFDFHTRQIVCASEDRTVSIWDVYNNELELSNGDETAEKILDAKKPVHCKALGRHVEPFNEEPWMENRTEIFTKNQDLKAILLQHNDALLVKAAPNDRIWGAGLAENNPLIQRRPSWKELNLFGYILTDITYRIIKSGCPVNMPNNFRFLTILVVCV</sequence>
<evidence type="ECO:0000256" key="2">
    <source>
        <dbReference type="ARBA" id="ARBA00022737"/>
    </source>
</evidence>
<keyword evidence="2" id="KW-0677">Repeat</keyword>
<evidence type="ECO:0000313" key="7">
    <source>
        <dbReference type="Proteomes" id="UP000663851"/>
    </source>
</evidence>
<dbReference type="SUPFAM" id="SSF50998">
    <property type="entry name" value="Quinoprotein alcohol dehydrogenase-like"/>
    <property type="match status" value="1"/>
</dbReference>
<evidence type="ECO:0000259" key="5">
    <source>
        <dbReference type="Pfam" id="PF13325"/>
    </source>
</evidence>
<evidence type="ECO:0000256" key="1">
    <source>
        <dbReference type="ARBA" id="ARBA00022574"/>
    </source>
</evidence>
<dbReference type="CDD" id="cd15457">
    <property type="entry name" value="NADAR"/>
    <property type="match status" value="1"/>
</dbReference>
<feature type="domain" description="NADAR" evidence="4">
    <location>
        <begin position="624"/>
        <end position="723"/>
    </location>
</feature>
<dbReference type="InterPro" id="IPR037238">
    <property type="entry name" value="YbiA-like_sf"/>
</dbReference>
<feature type="repeat" description="WD" evidence="3">
    <location>
        <begin position="359"/>
        <end position="391"/>
    </location>
</feature>
<accession>A0A819Y8C7</accession>
<reference evidence="6" key="1">
    <citation type="submission" date="2021-02" db="EMBL/GenBank/DDBJ databases">
        <authorList>
            <person name="Nowell W R."/>
        </authorList>
    </citation>
    <scope>NUCLEOTIDE SEQUENCE</scope>
</reference>
<dbReference type="InterPro" id="IPR025999">
    <property type="entry name" value="MCRS_N"/>
</dbReference>
<dbReference type="InterPro" id="IPR015943">
    <property type="entry name" value="WD40/YVTN_repeat-like_dom_sf"/>
</dbReference>